<reference evidence="3" key="3">
    <citation type="submission" date="2025-08" db="UniProtKB">
        <authorList>
            <consortium name="Ensembl"/>
        </authorList>
    </citation>
    <scope>IDENTIFICATION</scope>
</reference>
<evidence type="ECO:0000256" key="1">
    <source>
        <dbReference type="ARBA" id="ARBA00038473"/>
    </source>
</evidence>
<dbReference type="Proteomes" id="UP000008144">
    <property type="component" value="Chromosome 9"/>
</dbReference>
<dbReference type="HOGENOM" id="CLU_042163_0_0_1"/>
<organism evidence="3 4">
    <name type="scientific">Ciona intestinalis</name>
    <name type="common">Transparent sea squirt</name>
    <name type="synonym">Ascidia intestinalis</name>
    <dbReference type="NCBI Taxonomy" id="7719"/>
    <lineage>
        <taxon>Eukaryota</taxon>
        <taxon>Metazoa</taxon>
        <taxon>Chordata</taxon>
        <taxon>Tunicata</taxon>
        <taxon>Ascidiacea</taxon>
        <taxon>Phlebobranchia</taxon>
        <taxon>Cionidae</taxon>
        <taxon>Ciona</taxon>
    </lineage>
</organism>
<evidence type="ECO:0000313" key="3">
    <source>
        <dbReference type="Ensembl" id="ENSCINP00000007106.3"/>
    </source>
</evidence>
<dbReference type="InterPro" id="IPR001466">
    <property type="entry name" value="Beta-lactam-related"/>
</dbReference>
<dbReference type="InParanoid" id="F6UAY9"/>
<accession>F6UAY9</accession>
<dbReference type="InterPro" id="IPR012338">
    <property type="entry name" value="Beta-lactam/transpept-like"/>
</dbReference>
<dbReference type="STRING" id="7719.ENSCINP00000007106"/>
<dbReference type="Pfam" id="PF00144">
    <property type="entry name" value="Beta-lactamase"/>
    <property type="match status" value="1"/>
</dbReference>
<dbReference type="Ensembl" id="ENSCINT00000007106.3">
    <property type="protein sequence ID" value="ENSCINP00000007106.3"/>
    <property type="gene ID" value="ENSCING00000003467.3"/>
</dbReference>
<dbReference type="PANTHER" id="PTHR22935">
    <property type="entry name" value="PENICILLIN-BINDING PROTEIN"/>
    <property type="match status" value="1"/>
</dbReference>
<protein>
    <recommendedName>
        <fullName evidence="2">Beta-lactamase-related domain-containing protein</fullName>
    </recommendedName>
</protein>
<sequence length="364" mass="41364">CPYHPEPQEINFANHSDVIEPLLTWLTDNIESLVDDVTRPAISANLVYRDHIIWRGNYGRLNKSTNVPPNENTIYRIASVSKLFPTLLLFSLKDSGLLDLNADIRSINGRFNIKRPYLRQSEEKVTLRDMASQYSGLPRFVCVLYHYWNGTLNETLDYLNNQSLVFPPKTKCHYSNMAFALLADILSDKYLVDKNFEGWCQRHVVERVGMNNTGFVITKQVEKKMATGYMPDGSVAALVDLNWFRPAGNYYSSAEDLAYLAMNLMGMQYNPILSNDTLNEMFKPVATCGFGYIAEQTGSPWEMNEHNSYLVAQKDGDIYGYSSTLTIVPDMKLSFNILMSGSRPENVAAKVMEKIIPAFRGILR</sequence>
<dbReference type="Gene3D" id="3.40.710.10">
    <property type="entry name" value="DD-peptidase/beta-lactamase superfamily"/>
    <property type="match status" value="1"/>
</dbReference>
<keyword evidence="4" id="KW-1185">Reference proteome</keyword>
<dbReference type="PANTHER" id="PTHR22935:SF95">
    <property type="entry name" value="BETA-LACTAMASE-LIKE 1-RELATED"/>
    <property type="match status" value="1"/>
</dbReference>
<feature type="domain" description="Beta-lactamase-related" evidence="2">
    <location>
        <begin position="27"/>
        <end position="345"/>
    </location>
</feature>
<dbReference type="InterPro" id="IPR051478">
    <property type="entry name" value="Beta-lactamase-like_AB/R"/>
</dbReference>
<name>F6UAY9_CIOIN</name>
<dbReference type="GeneTree" id="ENSGT00450000040404"/>
<reference evidence="3" key="2">
    <citation type="journal article" date="2008" name="Genome Biol.">
        <title>Improved genome assembly and evidence-based global gene model set for the chordate Ciona intestinalis: new insight into intron and operon populations.</title>
        <authorList>
            <person name="Satou Y."/>
            <person name="Mineta K."/>
            <person name="Ogasawara M."/>
            <person name="Sasakura Y."/>
            <person name="Shoguchi E."/>
            <person name="Ueno K."/>
            <person name="Yamada L."/>
            <person name="Matsumoto J."/>
            <person name="Wasserscheid J."/>
            <person name="Dewar K."/>
            <person name="Wiley G.B."/>
            <person name="Macmil S.L."/>
            <person name="Roe B.A."/>
            <person name="Zeller R.W."/>
            <person name="Hastings K.E."/>
            <person name="Lemaire P."/>
            <person name="Lindquist E."/>
            <person name="Endo T."/>
            <person name="Hotta K."/>
            <person name="Inaba K."/>
        </authorList>
    </citation>
    <scope>NUCLEOTIDE SEQUENCE [LARGE SCALE GENOMIC DNA]</scope>
    <source>
        <strain evidence="3">wild type</strain>
    </source>
</reference>
<evidence type="ECO:0000259" key="2">
    <source>
        <dbReference type="Pfam" id="PF00144"/>
    </source>
</evidence>
<comment type="similarity">
    <text evidence="1">Belongs to the beta-lactamase family.</text>
</comment>
<evidence type="ECO:0000313" key="4">
    <source>
        <dbReference type="Proteomes" id="UP000008144"/>
    </source>
</evidence>
<dbReference type="OMA" id="PINEYTI"/>
<reference evidence="3" key="4">
    <citation type="submission" date="2025-09" db="UniProtKB">
        <authorList>
            <consortium name="Ensembl"/>
        </authorList>
    </citation>
    <scope>IDENTIFICATION</scope>
</reference>
<dbReference type="AlphaFoldDB" id="F6UAY9"/>
<reference evidence="4" key="1">
    <citation type="journal article" date="2002" name="Science">
        <title>The draft genome of Ciona intestinalis: insights into chordate and vertebrate origins.</title>
        <authorList>
            <person name="Dehal P."/>
            <person name="Satou Y."/>
            <person name="Campbell R.K."/>
            <person name="Chapman J."/>
            <person name="Degnan B."/>
            <person name="De Tomaso A."/>
            <person name="Davidson B."/>
            <person name="Di Gregorio A."/>
            <person name="Gelpke M."/>
            <person name="Goodstein D.M."/>
            <person name="Harafuji N."/>
            <person name="Hastings K.E."/>
            <person name="Ho I."/>
            <person name="Hotta K."/>
            <person name="Huang W."/>
            <person name="Kawashima T."/>
            <person name="Lemaire P."/>
            <person name="Martinez D."/>
            <person name="Meinertzhagen I.A."/>
            <person name="Necula S."/>
            <person name="Nonaka M."/>
            <person name="Putnam N."/>
            <person name="Rash S."/>
            <person name="Saiga H."/>
            <person name="Satake M."/>
            <person name="Terry A."/>
            <person name="Yamada L."/>
            <person name="Wang H.G."/>
            <person name="Awazu S."/>
            <person name="Azumi K."/>
            <person name="Boore J."/>
            <person name="Branno M."/>
            <person name="Chin-Bow S."/>
            <person name="DeSantis R."/>
            <person name="Doyle S."/>
            <person name="Francino P."/>
            <person name="Keys D.N."/>
            <person name="Haga S."/>
            <person name="Hayashi H."/>
            <person name="Hino K."/>
            <person name="Imai K.S."/>
            <person name="Inaba K."/>
            <person name="Kano S."/>
            <person name="Kobayashi K."/>
            <person name="Kobayashi M."/>
            <person name="Lee B.I."/>
            <person name="Makabe K.W."/>
            <person name="Manohar C."/>
            <person name="Matassi G."/>
            <person name="Medina M."/>
            <person name="Mochizuki Y."/>
            <person name="Mount S."/>
            <person name="Morishita T."/>
            <person name="Miura S."/>
            <person name="Nakayama A."/>
            <person name="Nishizaka S."/>
            <person name="Nomoto H."/>
            <person name="Ohta F."/>
            <person name="Oishi K."/>
            <person name="Rigoutsos I."/>
            <person name="Sano M."/>
            <person name="Sasaki A."/>
            <person name="Sasakura Y."/>
            <person name="Shoguchi E."/>
            <person name="Shin-i T."/>
            <person name="Spagnuolo A."/>
            <person name="Stainier D."/>
            <person name="Suzuki M.M."/>
            <person name="Tassy O."/>
            <person name="Takatori N."/>
            <person name="Tokuoka M."/>
            <person name="Yagi K."/>
            <person name="Yoshizaki F."/>
            <person name="Wada S."/>
            <person name="Zhang C."/>
            <person name="Hyatt P.D."/>
            <person name="Larimer F."/>
            <person name="Detter C."/>
            <person name="Doggett N."/>
            <person name="Glavina T."/>
            <person name="Hawkins T."/>
            <person name="Richardson P."/>
            <person name="Lucas S."/>
            <person name="Kohara Y."/>
            <person name="Levine M."/>
            <person name="Satoh N."/>
            <person name="Rokhsar D.S."/>
        </authorList>
    </citation>
    <scope>NUCLEOTIDE SEQUENCE [LARGE SCALE GENOMIC DNA]</scope>
</reference>
<proteinExistence type="inferred from homology"/>
<dbReference type="SUPFAM" id="SSF56601">
    <property type="entry name" value="beta-lactamase/transpeptidase-like"/>
    <property type="match status" value="1"/>
</dbReference>
<dbReference type="EMBL" id="EAAA01002824">
    <property type="status" value="NOT_ANNOTATED_CDS"/>
    <property type="molecule type" value="Genomic_DNA"/>
</dbReference>